<dbReference type="InterPro" id="IPR038084">
    <property type="entry name" value="PduO/GlcC-like_sf"/>
</dbReference>
<dbReference type="OrthoDB" id="9815315at2"/>
<dbReference type="PANTHER" id="PTHR28255">
    <property type="match status" value="1"/>
</dbReference>
<keyword evidence="2" id="KW-1185">Reference proteome</keyword>
<accession>A0A501WZ88</accession>
<evidence type="ECO:0000313" key="2">
    <source>
        <dbReference type="Proteomes" id="UP000319255"/>
    </source>
</evidence>
<dbReference type="EMBL" id="VFRP01000001">
    <property type="protein sequence ID" value="TPE53655.1"/>
    <property type="molecule type" value="Genomic_DNA"/>
</dbReference>
<dbReference type="PIRSF" id="PIRSF008757">
    <property type="entry name" value="UCP008757"/>
    <property type="match status" value="1"/>
</dbReference>
<dbReference type="Gene3D" id="3.30.450.150">
    <property type="entry name" value="Haem-degrading domain"/>
    <property type="match status" value="1"/>
</dbReference>
<dbReference type="Pfam" id="PF03928">
    <property type="entry name" value="HbpS-like"/>
    <property type="match status" value="1"/>
</dbReference>
<dbReference type="InterPro" id="IPR010371">
    <property type="entry name" value="YBR137W-like"/>
</dbReference>
<evidence type="ECO:0000313" key="1">
    <source>
        <dbReference type="EMBL" id="TPE53655.1"/>
    </source>
</evidence>
<dbReference type="Proteomes" id="UP000319255">
    <property type="component" value="Unassembled WGS sequence"/>
</dbReference>
<dbReference type="RefSeq" id="WP_140452233.1">
    <property type="nucleotide sequence ID" value="NZ_VFRP01000001.1"/>
</dbReference>
<dbReference type="PANTHER" id="PTHR28255:SF1">
    <property type="entry name" value="UPF0303 PROTEIN YBR137W"/>
    <property type="match status" value="1"/>
</dbReference>
<dbReference type="SUPFAM" id="SSF143744">
    <property type="entry name" value="GlcG-like"/>
    <property type="match status" value="1"/>
</dbReference>
<dbReference type="NCBIfam" id="NF002696">
    <property type="entry name" value="PRK02487.1-5"/>
    <property type="match status" value="1"/>
</dbReference>
<protein>
    <submittedName>
        <fullName evidence="1">Heme-degrading domain-containing protein</fullName>
    </submittedName>
</protein>
<organism evidence="1 2">
    <name type="scientific">Amaricoccus solimangrovi</name>
    <dbReference type="NCBI Taxonomy" id="2589815"/>
    <lineage>
        <taxon>Bacteria</taxon>
        <taxon>Pseudomonadati</taxon>
        <taxon>Pseudomonadota</taxon>
        <taxon>Alphaproteobacteria</taxon>
        <taxon>Rhodobacterales</taxon>
        <taxon>Paracoccaceae</taxon>
        <taxon>Amaricoccus</taxon>
    </lineage>
</organism>
<name>A0A501WZ88_9RHOB</name>
<gene>
    <name evidence="1" type="ORF">FJM51_00990</name>
</gene>
<proteinExistence type="predicted"/>
<dbReference type="InterPro" id="IPR005624">
    <property type="entry name" value="PduO/GlcC-like"/>
</dbReference>
<sequence>MKAPGDTDIIEAQELRLRFESFDLGTAWELGTRLRALAEAREAAVLIEVRLGGRTVFLSAMPGTTPENADWARRKANTVALLERSSYRVGLSPSEEGTIHQRLGLDPRDYATAGGGFPIFLMSGLCVGAVIVSGLPQREDHKLIVEVLAEMIGLPLDEIQLP</sequence>
<comment type="caution">
    <text evidence="1">The sequence shown here is derived from an EMBL/GenBank/DDBJ whole genome shotgun (WGS) entry which is preliminary data.</text>
</comment>
<reference evidence="1 2" key="1">
    <citation type="submission" date="2019-06" db="EMBL/GenBank/DDBJ databases">
        <title>A novel bacterium of genus Amaricoccus, isolated from marine sediment.</title>
        <authorList>
            <person name="Huang H."/>
            <person name="Mo K."/>
            <person name="Hu Y."/>
        </authorList>
    </citation>
    <scope>NUCLEOTIDE SEQUENCE [LARGE SCALE GENOMIC DNA]</scope>
    <source>
        <strain evidence="1 2">HB172011</strain>
    </source>
</reference>
<dbReference type="AlphaFoldDB" id="A0A501WZ88"/>